<sequence length="158" mass="17254">MRDFDATGIRTSRVGWIQNGWRDASVGHRQHRHLLIIERVRCLRLTAGWLPSAVPSPQPPRPGPRLRRGRSKARAPMARKPCLLASVGEGLDARALSVKCTSASGRMHMCFCSRPRTLFIRSGCTDAFGAPASESVTAGCAATVTHCFSQQWVTPCDA</sequence>
<evidence type="ECO:0000313" key="2">
    <source>
        <dbReference type="EMBL" id="PPU55232.1"/>
    </source>
</evidence>
<dbReference type="Proteomes" id="UP000238908">
    <property type="component" value="Unassembled WGS sequence"/>
</dbReference>
<protein>
    <submittedName>
        <fullName evidence="2">Uncharacterized protein</fullName>
    </submittedName>
</protein>
<organism evidence="2 3">
    <name type="scientific">Xanthomonas dyei</name>
    <dbReference type="NCBI Taxonomy" id="743699"/>
    <lineage>
        <taxon>Bacteria</taxon>
        <taxon>Pseudomonadati</taxon>
        <taxon>Pseudomonadota</taxon>
        <taxon>Gammaproteobacteria</taxon>
        <taxon>Lysobacterales</taxon>
        <taxon>Lysobacteraceae</taxon>
        <taxon>Xanthomonas</taxon>
    </lineage>
</organism>
<dbReference type="EMBL" id="MDEE01000021">
    <property type="protein sequence ID" value="PPU55232.1"/>
    <property type="molecule type" value="Genomic_DNA"/>
</dbReference>
<name>A0A2S7C0X6_9XANT</name>
<feature type="compositionally biased region" description="Basic residues" evidence="1">
    <location>
        <begin position="64"/>
        <end position="73"/>
    </location>
</feature>
<proteinExistence type="predicted"/>
<feature type="compositionally biased region" description="Pro residues" evidence="1">
    <location>
        <begin position="54"/>
        <end position="63"/>
    </location>
</feature>
<reference evidence="2 3" key="1">
    <citation type="submission" date="2016-08" db="EMBL/GenBank/DDBJ databases">
        <authorList>
            <person name="Seilhamer J.J."/>
        </authorList>
    </citation>
    <scope>NUCLEOTIDE SEQUENCE [LARGE SCALE GENOMIC DNA]</scope>
    <source>
        <strain evidence="2 3">CFBP7245</strain>
    </source>
</reference>
<comment type="caution">
    <text evidence="2">The sequence shown here is derived from an EMBL/GenBank/DDBJ whole genome shotgun (WGS) entry which is preliminary data.</text>
</comment>
<gene>
    <name evidence="2" type="ORF">XdyCFBP7245_14150</name>
</gene>
<accession>A0A2S7C0X6</accession>
<dbReference type="AlphaFoldDB" id="A0A2S7C0X6"/>
<evidence type="ECO:0000313" key="3">
    <source>
        <dbReference type="Proteomes" id="UP000238908"/>
    </source>
</evidence>
<evidence type="ECO:0000256" key="1">
    <source>
        <dbReference type="SAM" id="MobiDB-lite"/>
    </source>
</evidence>
<feature type="region of interest" description="Disordered" evidence="1">
    <location>
        <begin position="53"/>
        <end position="74"/>
    </location>
</feature>